<protein>
    <submittedName>
        <fullName evidence="1">Tat pathway signal sequence</fullName>
    </submittedName>
</protein>
<dbReference type="SUPFAM" id="SSF51445">
    <property type="entry name" value="(Trans)glycosidases"/>
    <property type="match status" value="1"/>
</dbReference>
<organism evidence="1 2">
    <name type="scientific">Actinomyces respiraculi</name>
    <dbReference type="NCBI Taxonomy" id="2744574"/>
    <lineage>
        <taxon>Bacteria</taxon>
        <taxon>Bacillati</taxon>
        <taxon>Actinomycetota</taxon>
        <taxon>Actinomycetes</taxon>
        <taxon>Actinomycetales</taxon>
        <taxon>Actinomycetaceae</taxon>
        <taxon>Actinomyces</taxon>
    </lineage>
</organism>
<proteinExistence type="predicted"/>
<evidence type="ECO:0000313" key="1">
    <source>
        <dbReference type="EMBL" id="QPL06449.1"/>
    </source>
</evidence>
<dbReference type="RefSeq" id="WP_166855003.1">
    <property type="nucleotide sequence ID" value="NZ_CP063989.1"/>
</dbReference>
<reference evidence="1 2" key="1">
    <citation type="submission" date="2020-11" db="EMBL/GenBank/DDBJ databases">
        <title>Actinomyces sp. ZJ750.</title>
        <authorList>
            <person name="Zhou J."/>
        </authorList>
    </citation>
    <scope>NUCLEOTIDE SEQUENCE [LARGE SCALE GENOMIC DNA]</scope>
    <source>
        <strain evidence="1 2">ZJ750</strain>
    </source>
</reference>
<dbReference type="KEGG" id="arep:ID810_06065"/>
<dbReference type="AlphaFoldDB" id="A0A7T0LMD4"/>
<sequence length="502" mass="52711">MSRRRALGALAVLVAAVVAVVLYAVALLRRREEVTDGLVLLDATGPDGTLLDLDGLLDAVTNGVGRDERDDALLDAETLEVLSLAPLEPDARASARLALPEDTRACLSLSWPTSAGYSALLVDLPGPGRYALAELAACSLHEAQEDGADTGALIDPVSGMTVKALRERTAAALDACRGTEEPASRAARAAEALEAACAARSGLDRARAHGAPGTALLGVTFTHPPSAPAVGRVLAPLTDAGRDLLVRLVITDASDDEEMTAWRSCLDELHAQGAKAMVQVCDSIDLSTLDDEDFNRRLDRLIEAFPDADAWETGNEIGGDWLGEKAIKRTLEATRRLSESPQTSAATRVLTLYYQLGQGRAENSTFTVAQDALAPELLELSDVVGLSVYPQWHPLGCAADRVLDALSALAGDRLIALSELGYGAEDLDDGPWWYGSPTDTSTGRAVVARDLTAAALGRHDVWAAPLWWYYLEDEIESVAGVGSVLANAAAAPSEGGEAGCGG</sequence>
<accession>A0A7T0LMD4</accession>
<evidence type="ECO:0000313" key="2">
    <source>
        <dbReference type="Proteomes" id="UP000594637"/>
    </source>
</evidence>
<keyword evidence="2" id="KW-1185">Reference proteome</keyword>
<name>A0A7T0LMD4_9ACTO</name>
<dbReference type="EMBL" id="CP063989">
    <property type="protein sequence ID" value="QPL06449.1"/>
    <property type="molecule type" value="Genomic_DNA"/>
</dbReference>
<dbReference type="Proteomes" id="UP000594637">
    <property type="component" value="Chromosome"/>
</dbReference>
<dbReference type="InterPro" id="IPR017853">
    <property type="entry name" value="GH"/>
</dbReference>
<gene>
    <name evidence="1" type="ORF">ID810_06065</name>
</gene>